<keyword evidence="2" id="KW-1185">Reference proteome</keyword>
<sequence length="104" mass="11962">MKTLLFEYVSRFVRSVEKVEAFFSFLLLPLVSFYSEGFDTKRYRRFTASDRLIHGSRNLEVLKHLSERITFDASISIQSTVSPYFLCFILTSGGNAGYPQGTEE</sequence>
<dbReference type="Proteomes" id="UP000887013">
    <property type="component" value="Unassembled WGS sequence"/>
</dbReference>
<organism evidence="1 2">
    <name type="scientific">Nephila pilipes</name>
    <name type="common">Giant wood spider</name>
    <name type="synonym">Nephila maculata</name>
    <dbReference type="NCBI Taxonomy" id="299642"/>
    <lineage>
        <taxon>Eukaryota</taxon>
        <taxon>Metazoa</taxon>
        <taxon>Ecdysozoa</taxon>
        <taxon>Arthropoda</taxon>
        <taxon>Chelicerata</taxon>
        <taxon>Arachnida</taxon>
        <taxon>Araneae</taxon>
        <taxon>Araneomorphae</taxon>
        <taxon>Entelegynae</taxon>
        <taxon>Araneoidea</taxon>
        <taxon>Nephilidae</taxon>
        <taxon>Nephila</taxon>
    </lineage>
</organism>
<proteinExistence type="predicted"/>
<gene>
    <name evidence="1" type="ORF">NPIL_277541</name>
</gene>
<evidence type="ECO:0000313" key="1">
    <source>
        <dbReference type="EMBL" id="GFT55752.1"/>
    </source>
</evidence>
<dbReference type="AlphaFoldDB" id="A0A8X6TY36"/>
<comment type="caution">
    <text evidence="1">The sequence shown here is derived from an EMBL/GenBank/DDBJ whole genome shotgun (WGS) entry which is preliminary data.</text>
</comment>
<accession>A0A8X6TY36</accession>
<reference evidence="1" key="1">
    <citation type="submission" date="2020-08" db="EMBL/GenBank/DDBJ databases">
        <title>Multicomponent nature underlies the extraordinary mechanical properties of spider dragline silk.</title>
        <authorList>
            <person name="Kono N."/>
            <person name="Nakamura H."/>
            <person name="Mori M."/>
            <person name="Yoshida Y."/>
            <person name="Ohtoshi R."/>
            <person name="Malay A.D."/>
            <person name="Moran D.A.P."/>
            <person name="Tomita M."/>
            <person name="Numata K."/>
            <person name="Arakawa K."/>
        </authorList>
    </citation>
    <scope>NUCLEOTIDE SEQUENCE</scope>
</reference>
<name>A0A8X6TY36_NEPPI</name>
<dbReference type="EMBL" id="BMAW01017822">
    <property type="protein sequence ID" value="GFT55752.1"/>
    <property type="molecule type" value="Genomic_DNA"/>
</dbReference>
<evidence type="ECO:0000313" key="2">
    <source>
        <dbReference type="Proteomes" id="UP000887013"/>
    </source>
</evidence>
<protein>
    <submittedName>
        <fullName evidence="1">Uncharacterized protein</fullName>
    </submittedName>
</protein>